<sequence length="55" mass="6861">MIQRYINKLNELKARNHEMWPMRDMIWSGCHFRFGRIREQTQHYSEDHKVVKEAD</sequence>
<dbReference type="VEuPathDB" id="FungiDB:PPTG_21256"/>
<protein>
    <submittedName>
        <fullName evidence="1">Uncharacterized protein</fullName>
    </submittedName>
</protein>
<dbReference type="GeneID" id="20189855"/>
<organism evidence="1 2">
    <name type="scientific">Phytophthora nicotianae (strain INRA-310)</name>
    <name type="common">Phytophthora parasitica</name>
    <dbReference type="NCBI Taxonomy" id="761204"/>
    <lineage>
        <taxon>Eukaryota</taxon>
        <taxon>Sar</taxon>
        <taxon>Stramenopiles</taxon>
        <taxon>Oomycota</taxon>
        <taxon>Peronosporomycetes</taxon>
        <taxon>Peronosporales</taxon>
        <taxon>Peronosporaceae</taxon>
        <taxon>Phytophthora</taxon>
    </lineage>
</organism>
<dbReference type="Proteomes" id="UP000018817">
    <property type="component" value="Unassembled WGS sequence"/>
</dbReference>
<gene>
    <name evidence="1" type="ORF">PPTG_21256</name>
</gene>
<name>W2R4B4_PHYN3</name>
<dbReference type="EMBL" id="KI669564">
    <property type="protein sequence ID" value="ETN20218.1"/>
    <property type="molecule type" value="Genomic_DNA"/>
</dbReference>
<reference evidence="1 2" key="2">
    <citation type="submission" date="2013-11" db="EMBL/GenBank/DDBJ databases">
        <title>The Genome Sequence of Phytophthora parasitica INRA-310.</title>
        <authorList>
            <consortium name="The Broad Institute Genomics Platform"/>
            <person name="Russ C."/>
            <person name="Tyler B."/>
            <person name="Panabieres F."/>
            <person name="Shan W."/>
            <person name="Tripathy S."/>
            <person name="Grunwald N."/>
            <person name="Machado M."/>
            <person name="Johnson C.S."/>
            <person name="Arredondo F."/>
            <person name="Hong C."/>
            <person name="Coffey M."/>
            <person name="Young S.K."/>
            <person name="Zeng Q."/>
            <person name="Gargeya S."/>
            <person name="Fitzgerald M."/>
            <person name="Abouelleil A."/>
            <person name="Alvarado L."/>
            <person name="Chapman S.B."/>
            <person name="Gainer-Dewar J."/>
            <person name="Goldberg J."/>
            <person name="Griggs A."/>
            <person name="Gujja S."/>
            <person name="Hansen M."/>
            <person name="Howarth C."/>
            <person name="Imamovic A."/>
            <person name="Ireland A."/>
            <person name="Larimer J."/>
            <person name="McCowan C."/>
            <person name="Murphy C."/>
            <person name="Pearson M."/>
            <person name="Poon T.W."/>
            <person name="Priest M."/>
            <person name="Roberts A."/>
            <person name="Saif S."/>
            <person name="Shea T."/>
            <person name="Sykes S."/>
            <person name="Wortman J."/>
            <person name="Nusbaum C."/>
            <person name="Birren B."/>
        </authorList>
    </citation>
    <scope>NUCLEOTIDE SEQUENCE [LARGE SCALE GENOMIC DNA]</scope>
    <source>
        <strain evidence="1 2">INRA-310</strain>
    </source>
</reference>
<proteinExistence type="predicted"/>
<evidence type="ECO:0000313" key="2">
    <source>
        <dbReference type="Proteomes" id="UP000018817"/>
    </source>
</evidence>
<dbReference type="AlphaFoldDB" id="W2R4B4"/>
<dbReference type="RefSeq" id="XP_008894757.1">
    <property type="nucleotide sequence ID" value="XM_008896509.1"/>
</dbReference>
<evidence type="ECO:0000313" key="1">
    <source>
        <dbReference type="EMBL" id="ETN20218.1"/>
    </source>
</evidence>
<accession>W2R4B4</accession>
<reference evidence="2" key="1">
    <citation type="submission" date="2011-12" db="EMBL/GenBank/DDBJ databases">
        <authorList>
            <consortium name="The Broad Institute Genome Sequencing Platform"/>
            <person name="Russ C."/>
            <person name="Tyler B."/>
            <person name="Panabieres F."/>
            <person name="Shan W."/>
            <person name="Tripathy S."/>
            <person name="Grunwald N."/>
            <person name="Machado M."/>
            <person name="Young S.K."/>
            <person name="Zeng Q."/>
            <person name="Gargeya S."/>
            <person name="Fitzgerald M."/>
            <person name="Haas B."/>
            <person name="Abouelleil A."/>
            <person name="Alvarado L."/>
            <person name="Arachchi H.M."/>
            <person name="Berlin A."/>
            <person name="Chapman S.B."/>
            <person name="Gearin G."/>
            <person name="Goldberg J."/>
            <person name="Griggs A."/>
            <person name="Gujja S."/>
            <person name="Hansen M."/>
            <person name="Heiman D."/>
            <person name="Howarth C."/>
            <person name="Larimer J."/>
            <person name="Lui A."/>
            <person name="MacDonald P.J.P."/>
            <person name="McCowen C."/>
            <person name="Montmayeur A."/>
            <person name="Murphy C."/>
            <person name="Neiman D."/>
            <person name="Pearson M."/>
            <person name="Priest M."/>
            <person name="Roberts A."/>
            <person name="Saif S."/>
            <person name="Shea T."/>
            <person name="Sisk P."/>
            <person name="Stolte C."/>
            <person name="Sykes S."/>
            <person name="Wortman J."/>
            <person name="Nusbaum C."/>
            <person name="Birren B."/>
        </authorList>
    </citation>
    <scope>NUCLEOTIDE SEQUENCE [LARGE SCALE GENOMIC DNA]</scope>
    <source>
        <strain evidence="2">INRA-310</strain>
    </source>
</reference>